<feature type="binding site" evidence="4">
    <location>
        <position position="214"/>
    </location>
    <ligand>
        <name>substrate</name>
    </ligand>
</feature>
<feature type="binding site" evidence="4">
    <location>
        <position position="214"/>
    </location>
    <ligand>
        <name>Mg(2+)</name>
        <dbReference type="ChEBI" id="CHEBI:18420"/>
        <label>2</label>
    </ligand>
</feature>
<feature type="binding site" evidence="4 5">
    <location>
        <position position="93"/>
    </location>
    <ligand>
        <name>Mg(2+)</name>
        <dbReference type="ChEBI" id="CHEBI:18420"/>
        <label>2</label>
    </ligand>
</feature>
<feature type="binding site" evidence="4 5">
    <location>
        <position position="90"/>
    </location>
    <ligand>
        <name>Mg(2+)</name>
        <dbReference type="ChEBI" id="CHEBI:18420"/>
        <label>2</label>
    </ligand>
</feature>
<dbReference type="CDD" id="cd01638">
    <property type="entry name" value="CysQ"/>
    <property type="match status" value="1"/>
</dbReference>
<evidence type="ECO:0000256" key="5">
    <source>
        <dbReference type="PIRSR" id="PIRSR600760-2"/>
    </source>
</evidence>
<keyword evidence="2 4" id="KW-0479">Metal-binding</keyword>
<dbReference type="SUPFAM" id="SSF56655">
    <property type="entry name" value="Carbohydrate phosphatase"/>
    <property type="match status" value="1"/>
</dbReference>
<dbReference type="PANTHER" id="PTHR43028">
    <property type="entry name" value="3'(2'),5'-BISPHOSPHATE NUCLEOTIDASE 1"/>
    <property type="match status" value="1"/>
</dbReference>
<dbReference type="Gene3D" id="3.40.190.80">
    <property type="match status" value="1"/>
</dbReference>
<comment type="similarity">
    <text evidence="4">Belongs to the inositol monophosphatase superfamily. CysQ family.</text>
</comment>
<keyword evidence="4" id="KW-0472">Membrane</keyword>
<evidence type="ECO:0000313" key="6">
    <source>
        <dbReference type="EMBL" id="AXX90464.1"/>
    </source>
</evidence>
<keyword evidence="4" id="KW-1003">Cell membrane</keyword>
<dbReference type="PANTHER" id="PTHR43028:SF5">
    <property type="entry name" value="3'(2'),5'-BISPHOSPHATE NUCLEOTIDASE 1"/>
    <property type="match status" value="1"/>
</dbReference>
<evidence type="ECO:0000256" key="1">
    <source>
        <dbReference type="ARBA" id="ARBA00001625"/>
    </source>
</evidence>
<dbReference type="EC" id="3.1.3.7" evidence="4"/>
<keyword evidence="7" id="KW-1185">Reference proteome</keyword>
<dbReference type="AlphaFoldDB" id="A0AAD0WR68"/>
<comment type="catalytic activity">
    <reaction evidence="1 4">
        <text>adenosine 3',5'-bisphosphate + H2O = AMP + phosphate</text>
        <dbReference type="Rhea" id="RHEA:10040"/>
        <dbReference type="ChEBI" id="CHEBI:15377"/>
        <dbReference type="ChEBI" id="CHEBI:43474"/>
        <dbReference type="ChEBI" id="CHEBI:58343"/>
        <dbReference type="ChEBI" id="CHEBI:456215"/>
        <dbReference type="EC" id="3.1.3.7"/>
    </reaction>
</comment>
<feature type="binding site" evidence="5">
    <location>
        <position position="92"/>
    </location>
    <ligand>
        <name>Mg(2+)</name>
        <dbReference type="ChEBI" id="CHEBI:18420"/>
        <label>1</label>
        <note>catalytic</note>
    </ligand>
</feature>
<name>A0AAD0WR68_9BACT</name>
<dbReference type="GO" id="GO:0000287">
    <property type="term" value="F:magnesium ion binding"/>
    <property type="evidence" value="ECO:0007669"/>
    <property type="project" value="UniProtKB-UniRule"/>
</dbReference>
<evidence type="ECO:0000256" key="3">
    <source>
        <dbReference type="ARBA" id="ARBA00022842"/>
    </source>
</evidence>
<dbReference type="GO" id="GO:0005886">
    <property type="term" value="C:plasma membrane"/>
    <property type="evidence" value="ECO:0007669"/>
    <property type="project" value="UniProtKB-SubCell"/>
</dbReference>
<feature type="binding site" evidence="4">
    <location>
        <position position="70"/>
    </location>
    <ligand>
        <name>substrate</name>
    </ligand>
</feature>
<evidence type="ECO:0000313" key="7">
    <source>
        <dbReference type="Proteomes" id="UP000263040"/>
    </source>
</evidence>
<dbReference type="RefSeq" id="WP_226799901.1">
    <property type="nucleotide sequence ID" value="NZ_CP032100.1"/>
</dbReference>
<comment type="subcellular location">
    <subcellularLocation>
        <location evidence="4">Cell membrane</location>
        <topology evidence="4">Peripheral membrane protein</topology>
        <orientation evidence="4">Cytoplasmic side</orientation>
    </subcellularLocation>
</comment>
<accession>A0AAD0WR68</accession>
<dbReference type="Pfam" id="PF00459">
    <property type="entry name" value="Inositol_P"/>
    <property type="match status" value="1"/>
</dbReference>
<sequence length="253" mass="29371">MIMQFDEINIEDLKCIALKAGEIIMEIYKKDFSVDYKEDKSPLTEADLKSNEFICNELNKLYPNISIMSEENKEIPYEERKDWEYYFCVDPIDGTKEFIKKNDEFTINIALIKNNIPYLGVVYAPALNELYWADGINSYRNNEKLPLFINENPKEKISVVVSKSHLSSETQEFIDKLDSKKIKQISKGSSLKLCMVAVGEADIYPRLAPTMEWDIVAADAIVRCAGKMTYQFELEKPIVYNKEDLLNPWFIVR</sequence>
<dbReference type="EMBL" id="CP032100">
    <property type="protein sequence ID" value="AXX90464.1"/>
    <property type="molecule type" value="Genomic_DNA"/>
</dbReference>
<dbReference type="GO" id="GO:0000103">
    <property type="term" value="P:sulfate assimilation"/>
    <property type="evidence" value="ECO:0007669"/>
    <property type="project" value="TreeGrafter"/>
</dbReference>
<protein>
    <recommendedName>
        <fullName evidence="4">3'(2'),5'-bisphosphate nucleotidase CysQ</fullName>
        <ecNumber evidence="4">3.1.3.7</ecNumber>
    </recommendedName>
    <alternativeName>
        <fullName evidence="4">3'(2'),5-bisphosphonucleoside 3'(2')-phosphohydrolase</fullName>
    </alternativeName>
    <alternativeName>
        <fullName evidence="4">3'-phosphoadenosine 5'-phosphate phosphatase</fullName>
        <shortName evidence="4">PAP phosphatase</shortName>
    </alternativeName>
</protein>
<reference evidence="6 7" key="1">
    <citation type="submission" date="2018-08" db="EMBL/GenBank/DDBJ databases">
        <title>Complete genome of the Arcobacter suis type strain LMG 26152.</title>
        <authorList>
            <person name="Miller W.G."/>
            <person name="Yee E."/>
            <person name="Bono J.L."/>
        </authorList>
    </citation>
    <scope>NUCLEOTIDE SEQUENCE [LARGE SCALE GENOMIC DNA]</scope>
    <source>
        <strain evidence="6 7">CECT 7833</strain>
    </source>
</reference>
<feature type="binding site" evidence="5">
    <location>
        <position position="70"/>
    </location>
    <ligand>
        <name>Mg(2+)</name>
        <dbReference type="ChEBI" id="CHEBI:18420"/>
        <label>1</label>
        <note>catalytic</note>
    </ligand>
</feature>
<dbReference type="InterPro" id="IPR050725">
    <property type="entry name" value="CysQ/Inositol_MonoPase"/>
</dbReference>
<comment type="function">
    <text evidence="4">Converts adenosine-3',5'-bisphosphate (PAP) to AMP.</text>
</comment>
<feature type="binding site" evidence="4">
    <location>
        <position position="90"/>
    </location>
    <ligand>
        <name>Mg(2+)</name>
        <dbReference type="ChEBI" id="CHEBI:18420"/>
        <label>1</label>
    </ligand>
</feature>
<feature type="binding site" evidence="4">
    <location>
        <position position="70"/>
    </location>
    <ligand>
        <name>Mg(2+)</name>
        <dbReference type="ChEBI" id="CHEBI:18420"/>
        <label>1</label>
    </ligand>
</feature>
<dbReference type="Gene3D" id="3.30.540.10">
    <property type="entry name" value="Fructose-1,6-Bisphosphatase, subunit A, domain 1"/>
    <property type="match status" value="1"/>
</dbReference>
<organism evidence="6 7">
    <name type="scientific">Arcobacter suis CECT 7833</name>
    <dbReference type="NCBI Taxonomy" id="663365"/>
    <lineage>
        <taxon>Bacteria</taxon>
        <taxon>Pseudomonadati</taxon>
        <taxon>Campylobacterota</taxon>
        <taxon>Epsilonproteobacteria</taxon>
        <taxon>Campylobacterales</taxon>
        <taxon>Arcobacteraceae</taxon>
        <taxon>Arcobacter</taxon>
    </lineage>
</organism>
<feature type="binding site" evidence="5">
    <location>
        <position position="214"/>
    </location>
    <ligand>
        <name>Mg(2+)</name>
        <dbReference type="ChEBI" id="CHEBI:18420"/>
        <label>1</label>
        <note>catalytic</note>
    </ligand>
</feature>
<dbReference type="NCBIfam" id="TIGR01331">
    <property type="entry name" value="bisphos_cysQ"/>
    <property type="match status" value="1"/>
</dbReference>
<gene>
    <name evidence="4 6" type="primary">cysQ</name>
    <name evidence="6" type="ORF">ASUIS_2003</name>
</gene>
<dbReference type="InterPro" id="IPR006240">
    <property type="entry name" value="CysQ"/>
</dbReference>
<proteinExistence type="inferred from homology"/>
<keyword evidence="4 6" id="KW-0378">Hydrolase</keyword>
<dbReference type="PRINTS" id="PR00377">
    <property type="entry name" value="IMPHPHTASES"/>
</dbReference>
<dbReference type="PROSITE" id="PS00629">
    <property type="entry name" value="IMP_1"/>
    <property type="match status" value="1"/>
</dbReference>
<dbReference type="GO" id="GO:0050427">
    <property type="term" value="P:3'-phosphoadenosine 5'-phosphosulfate metabolic process"/>
    <property type="evidence" value="ECO:0007669"/>
    <property type="project" value="TreeGrafter"/>
</dbReference>
<dbReference type="InterPro" id="IPR020583">
    <property type="entry name" value="Inositol_monoP_metal-BS"/>
</dbReference>
<evidence type="ECO:0000256" key="2">
    <source>
        <dbReference type="ARBA" id="ARBA00022723"/>
    </source>
</evidence>
<feature type="binding site" evidence="4">
    <location>
        <begin position="92"/>
        <end position="95"/>
    </location>
    <ligand>
        <name>substrate</name>
    </ligand>
</feature>
<dbReference type="GO" id="GO:0008441">
    <property type="term" value="F:3'(2'),5'-bisphosphate nucleotidase activity"/>
    <property type="evidence" value="ECO:0007669"/>
    <property type="project" value="UniProtKB-UniRule"/>
</dbReference>
<comment type="cofactor">
    <cofactor evidence="4 5">
        <name>Mg(2+)</name>
        <dbReference type="ChEBI" id="CHEBI:18420"/>
    </cofactor>
</comment>
<dbReference type="InterPro" id="IPR000760">
    <property type="entry name" value="Inositol_monophosphatase-like"/>
</dbReference>
<feature type="binding site" evidence="4">
    <location>
        <position position="92"/>
    </location>
    <ligand>
        <name>Mg(2+)</name>
        <dbReference type="ChEBI" id="CHEBI:18420"/>
        <label>1</label>
    </ligand>
</feature>
<dbReference type="Proteomes" id="UP000263040">
    <property type="component" value="Chromosome"/>
</dbReference>
<dbReference type="KEGG" id="asui:ASUIS_2003"/>
<evidence type="ECO:0000256" key="4">
    <source>
        <dbReference type="HAMAP-Rule" id="MF_02095"/>
    </source>
</evidence>
<keyword evidence="3 4" id="KW-0460">Magnesium</keyword>
<dbReference type="HAMAP" id="MF_02095">
    <property type="entry name" value="CysQ"/>
    <property type="match status" value="1"/>
</dbReference>